<keyword evidence="1" id="KW-0614">Plasmid</keyword>
<accession>A0A2K8T6T0</accession>
<dbReference type="RefSeq" id="WP_157816895.1">
    <property type="nucleotide sequence ID" value="NZ_CAWNNC010000006.1"/>
</dbReference>
<dbReference type="AlphaFoldDB" id="A0A2K8T6T0"/>
<dbReference type="Proteomes" id="UP000232003">
    <property type="component" value="Plasmid pNFSY05"/>
</dbReference>
<dbReference type="EMBL" id="CP024790">
    <property type="protein sequence ID" value="AUB43381.1"/>
    <property type="molecule type" value="Genomic_DNA"/>
</dbReference>
<dbReference type="KEGG" id="nfl:COO91_09556"/>
<evidence type="ECO:0000313" key="1">
    <source>
        <dbReference type="EMBL" id="AUB43381.1"/>
    </source>
</evidence>
<protein>
    <submittedName>
        <fullName evidence="1">Uncharacterized protein</fullName>
    </submittedName>
</protein>
<geneLocation type="plasmid" evidence="2">
    <name>pnfsy05</name>
</geneLocation>
<organism evidence="1 2">
    <name type="scientific">Nostoc flagelliforme CCNUN1</name>
    <dbReference type="NCBI Taxonomy" id="2038116"/>
    <lineage>
        <taxon>Bacteria</taxon>
        <taxon>Bacillati</taxon>
        <taxon>Cyanobacteriota</taxon>
        <taxon>Cyanophyceae</taxon>
        <taxon>Nostocales</taxon>
        <taxon>Nostocaceae</taxon>
        <taxon>Nostoc</taxon>
    </lineage>
</organism>
<keyword evidence="2" id="KW-1185">Reference proteome</keyword>
<name>A0A2K8T6T0_9NOSO</name>
<evidence type="ECO:0000313" key="2">
    <source>
        <dbReference type="Proteomes" id="UP000232003"/>
    </source>
</evidence>
<reference evidence="1 2" key="1">
    <citation type="submission" date="2017-11" db="EMBL/GenBank/DDBJ databases">
        <title>Complete genome of a free-living desiccation-tolerant cyanobacterium and its photosynthetic adaptation to extreme terrestrial habitat.</title>
        <authorList>
            <person name="Shang J."/>
        </authorList>
    </citation>
    <scope>NUCLEOTIDE SEQUENCE [LARGE SCALE GENOMIC DNA]</scope>
    <source>
        <strain evidence="1 2">CCNUN1</strain>
        <plasmid evidence="2">pnfsy05</plasmid>
    </source>
</reference>
<proteinExistence type="predicted"/>
<sequence length="148" mass="15456">MKLLALSSSLFAIVGSVVGLTLPATAIGTAFFSKTTQAFNLPNIANQELRLTQILVPAGQWIINYSATPVNPGTNDAVRCYVRARETGEILSTHATFAGGGQGASYASTISGVTLVNLSEPTTMVLTCTRDRNGTGIYIDPGAEIAAY</sequence>
<gene>
    <name evidence="1" type="ORF">COO91_09556</name>
</gene>